<dbReference type="HOGENOM" id="CLU_000288_21_7_1"/>
<dbReference type="PROSITE" id="PS50011">
    <property type="entry name" value="PROTEIN_KINASE_DOM"/>
    <property type="match status" value="1"/>
</dbReference>
<dbReference type="GO" id="GO:0016020">
    <property type="term" value="C:membrane"/>
    <property type="evidence" value="ECO:0007669"/>
    <property type="project" value="UniProtKB-SubCell"/>
</dbReference>
<dbReference type="Gene3D" id="3.30.200.20">
    <property type="entry name" value="Phosphorylase Kinase, domain 1"/>
    <property type="match status" value="1"/>
</dbReference>
<keyword evidence="3" id="KW-0812">Transmembrane</keyword>
<reference evidence="10" key="1">
    <citation type="journal article" date="2013" name="Science">
        <title>The Amborella genome and the evolution of flowering plants.</title>
        <authorList>
            <consortium name="Amborella Genome Project"/>
        </authorList>
    </citation>
    <scope>NUCLEOTIDE SEQUENCE [LARGE SCALE GENOMIC DNA]</scope>
</reference>
<dbReference type="Pfam" id="PF07714">
    <property type="entry name" value="PK_Tyr_Ser-Thr"/>
    <property type="match status" value="1"/>
</dbReference>
<accession>W1PHZ5</accession>
<evidence type="ECO:0000313" key="9">
    <source>
        <dbReference type="EMBL" id="ERN07334.1"/>
    </source>
</evidence>
<dbReference type="InterPro" id="IPR000719">
    <property type="entry name" value="Prot_kinase_dom"/>
</dbReference>
<evidence type="ECO:0000256" key="4">
    <source>
        <dbReference type="ARBA" id="ARBA00022729"/>
    </source>
</evidence>
<dbReference type="InterPro" id="IPR008271">
    <property type="entry name" value="Ser/Thr_kinase_AS"/>
</dbReference>
<evidence type="ECO:0000256" key="5">
    <source>
        <dbReference type="ARBA" id="ARBA00022989"/>
    </source>
</evidence>
<keyword evidence="10" id="KW-1185">Reference proteome</keyword>
<keyword evidence="7" id="KW-0325">Glycoprotein</keyword>
<dbReference type="SMART" id="SM00220">
    <property type="entry name" value="S_TKc"/>
    <property type="match status" value="1"/>
</dbReference>
<name>W1PHZ5_AMBTC</name>
<evidence type="ECO:0000259" key="8">
    <source>
        <dbReference type="PROSITE" id="PS50011"/>
    </source>
</evidence>
<gene>
    <name evidence="9" type="ORF">AMTR_s00019p00228880</name>
</gene>
<evidence type="ECO:0000256" key="2">
    <source>
        <dbReference type="ARBA" id="ARBA00022527"/>
    </source>
</evidence>
<dbReference type="eggNOG" id="ENOG502QR7E">
    <property type="taxonomic scope" value="Eukaryota"/>
</dbReference>
<dbReference type="InterPro" id="IPR011009">
    <property type="entry name" value="Kinase-like_dom_sf"/>
</dbReference>
<dbReference type="AlphaFoldDB" id="W1PHZ5"/>
<evidence type="ECO:0000256" key="3">
    <source>
        <dbReference type="ARBA" id="ARBA00022692"/>
    </source>
</evidence>
<dbReference type="PANTHER" id="PTHR27009">
    <property type="entry name" value="RUST RESISTANCE KINASE LR10-RELATED"/>
    <property type="match status" value="1"/>
</dbReference>
<keyword evidence="4" id="KW-0732">Signal</keyword>
<keyword evidence="2" id="KW-0808">Transferase</keyword>
<dbReference type="GO" id="GO:0004674">
    <property type="term" value="F:protein serine/threonine kinase activity"/>
    <property type="evidence" value="ECO:0007669"/>
    <property type="project" value="UniProtKB-KW"/>
</dbReference>
<evidence type="ECO:0000256" key="7">
    <source>
        <dbReference type="ARBA" id="ARBA00023180"/>
    </source>
</evidence>
<comment type="subcellular location">
    <subcellularLocation>
        <location evidence="1">Membrane</location>
        <topology evidence="1">Single-pass type I membrane protein</topology>
    </subcellularLocation>
</comment>
<evidence type="ECO:0000256" key="1">
    <source>
        <dbReference type="ARBA" id="ARBA00004479"/>
    </source>
</evidence>
<dbReference type="Gene3D" id="1.10.510.10">
    <property type="entry name" value="Transferase(Phosphotransferase) domain 1"/>
    <property type="match status" value="1"/>
</dbReference>
<evidence type="ECO:0000256" key="6">
    <source>
        <dbReference type="ARBA" id="ARBA00023136"/>
    </source>
</evidence>
<dbReference type="GO" id="GO:0005524">
    <property type="term" value="F:ATP binding"/>
    <property type="evidence" value="ECO:0007669"/>
    <property type="project" value="InterPro"/>
</dbReference>
<protein>
    <recommendedName>
        <fullName evidence="8">Protein kinase domain-containing protein</fullName>
    </recommendedName>
</protein>
<dbReference type="Gramene" id="ERN07334">
    <property type="protein sequence ID" value="ERN07334"/>
    <property type="gene ID" value="AMTR_s00019p00228880"/>
</dbReference>
<feature type="domain" description="Protein kinase" evidence="8">
    <location>
        <begin position="32"/>
        <end position="220"/>
    </location>
</feature>
<evidence type="ECO:0000313" key="10">
    <source>
        <dbReference type="Proteomes" id="UP000017836"/>
    </source>
</evidence>
<dbReference type="InterPro" id="IPR045874">
    <property type="entry name" value="LRK10/LRL21-25-like"/>
</dbReference>
<dbReference type="Proteomes" id="UP000017836">
    <property type="component" value="Unassembled WGS sequence"/>
</dbReference>
<dbReference type="InterPro" id="IPR001245">
    <property type="entry name" value="Ser-Thr/Tyr_kinase_cat_dom"/>
</dbReference>
<dbReference type="EMBL" id="KI393807">
    <property type="protein sequence ID" value="ERN07334.1"/>
    <property type="molecule type" value="Genomic_DNA"/>
</dbReference>
<keyword evidence="2" id="KW-0723">Serine/threonine-protein kinase</keyword>
<organism evidence="9 10">
    <name type="scientific">Amborella trichopoda</name>
    <dbReference type="NCBI Taxonomy" id="13333"/>
    <lineage>
        <taxon>Eukaryota</taxon>
        <taxon>Viridiplantae</taxon>
        <taxon>Streptophyta</taxon>
        <taxon>Embryophyta</taxon>
        <taxon>Tracheophyta</taxon>
        <taxon>Spermatophyta</taxon>
        <taxon>Magnoliopsida</taxon>
        <taxon>Amborellales</taxon>
        <taxon>Amborellaceae</taxon>
        <taxon>Amborella</taxon>
    </lineage>
</organism>
<dbReference type="PROSITE" id="PS00108">
    <property type="entry name" value="PROTEIN_KINASE_ST"/>
    <property type="match status" value="1"/>
</dbReference>
<dbReference type="SUPFAM" id="SSF56112">
    <property type="entry name" value="Protein kinase-like (PK-like)"/>
    <property type="match status" value="1"/>
</dbReference>
<sequence>MIQCCTYRLKNKKDTDNVRDCNMEKLKPMRFSSEQLITAKKNFGHMLGAGHIPSAAKVAVKVLKGSSDQQIEVQFMADLGTIGRIHHVNLVRLIGFCFENSMRALGYEFMEKGSLHGLLFRNTEMISFDMLHEIALETAKGIGYLLEESQQRMVHYDIKPRNILLDRNLSPKVADFGLAKLCNRDVTDVTMTTGTGGEGKGDPELRGARAMDAIPCYSYV</sequence>
<keyword evidence="2" id="KW-0418">Kinase</keyword>
<proteinExistence type="predicted"/>
<keyword evidence="6" id="KW-0472">Membrane</keyword>
<keyword evidence="5" id="KW-1133">Transmembrane helix</keyword>